<dbReference type="GO" id="GO:0000160">
    <property type="term" value="P:phosphorelay signal transduction system"/>
    <property type="evidence" value="ECO:0007669"/>
    <property type="project" value="InterPro"/>
</dbReference>
<dbReference type="SMART" id="SM00448">
    <property type="entry name" value="REC"/>
    <property type="match status" value="1"/>
</dbReference>
<dbReference type="InterPro" id="IPR052048">
    <property type="entry name" value="ST_Response_Regulator"/>
</dbReference>
<dbReference type="PANTHER" id="PTHR43228:SF1">
    <property type="entry name" value="TWO-COMPONENT RESPONSE REGULATOR ARR22"/>
    <property type="match status" value="1"/>
</dbReference>
<organism evidence="3 4">
    <name type="scientific">Grimontia marina</name>
    <dbReference type="NCBI Taxonomy" id="646534"/>
    <lineage>
        <taxon>Bacteria</taxon>
        <taxon>Pseudomonadati</taxon>
        <taxon>Pseudomonadota</taxon>
        <taxon>Gammaproteobacteria</taxon>
        <taxon>Vibrionales</taxon>
        <taxon>Vibrionaceae</taxon>
        <taxon>Grimontia</taxon>
    </lineage>
</organism>
<sequence>MKIIFADDMADMRDSILESLNALNEDFGPLEILGQAKDGRELISLVERNPSVDLVLTDLRMPNMDGLSALVYLKANCNIKNIVVISNESFVSISRAEKIKVDADTEEKLALLDKIAHRVIDDEVEEGKINSILIGCEKLRLDPVQVVEYYGASGYMRKPITKRKMHGLFDELNKTESFINIGIV</sequence>
<keyword evidence="4" id="KW-1185">Reference proteome</keyword>
<dbReference type="GO" id="GO:0008984">
    <property type="term" value="F:protein-glutamate methylesterase activity"/>
    <property type="evidence" value="ECO:0007669"/>
    <property type="project" value="UniProtKB-EC"/>
</dbReference>
<dbReference type="Proteomes" id="UP000073601">
    <property type="component" value="Unassembled WGS sequence"/>
</dbReference>
<keyword evidence="3" id="KW-0378">Hydrolase</keyword>
<dbReference type="Pfam" id="PF00072">
    <property type="entry name" value="Response_reg"/>
    <property type="match status" value="1"/>
</dbReference>
<dbReference type="EMBL" id="FIZY01000010">
    <property type="protein sequence ID" value="CZF80580.1"/>
    <property type="molecule type" value="Genomic_DNA"/>
</dbReference>
<dbReference type="PANTHER" id="PTHR43228">
    <property type="entry name" value="TWO-COMPONENT RESPONSE REGULATOR"/>
    <property type="match status" value="1"/>
</dbReference>
<dbReference type="RefSeq" id="WP_062707350.1">
    <property type="nucleotide sequence ID" value="NZ_CAWRCI010000010.1"/>
</dbReference>
<evidence type="ECO:0000313" key="3">
    <source>
        <dbReference type="EMBL" id="CZF80580.1"/>
    </source>
</evidence>
<dbReference type="Gene3D" id="3.40.50.2300">
    <property type="match status" value="1"/>
</dbReference>
<dbReference type="EC" id="3.1.1.61" evidence="3"/>
<evidence type="ECO:0000313" key="4">
    <source>
        <dbReference type="Proteomes" id="UP000073601"/>
    </source>
</evidence>
<reference evidence="4" key="1">
    <citation type="submission" date="2016-02" db="EMBL/GenBank/DDBJ databases">
        <authorList>
            <person name="Rodrigo-Torres Lidia"/>
            <person name="Arahal R.David."/>
        </authorList>
    </citation>
    <scope>NUCLEOTIDE SEQUENCE [LARGE SCALE GENOMIC DNA]</scope>
    <source>
        <strain evidence="4">CECT 8713</strain>
    </source>
</reference>
<gene>
    <name evidence="3" type="primary">cheB_2</name>
    <name evidence="3" type="ORF">GMA8713_01511</name>
</gene>
<evidence type="ECO:0000256" key="1">
    <source>
        <dbReference type="PROSITE-ProRule" id="PRU00169"/>
    </source>
</evidence>
<dbReference type="InterPro" id="IPR001789">
    <property type="entry name" value="Sig_transdc_resp-reg_receiver"/>
</dbReference>
<dbReference type="OrthoDB" id="9796655at2"/>
<feature type="domain" description="Response regulatory" evidence="2">
    <location>
        <begin position="2"/>
        <end position="173"/>
    </location>
</feature>
<dbReference type="InterPro" id="IPR011006">
    <property type="entry name" value="CheY-like_superfamily"/>
</dbReference>
<keyword evidence="1" id="KW-0597">Phosphoprotein</keyword>
<proteinExistence type="predicted"/>
<dbReference type="AlphaFoldDB" id="A0A128F2C7"/>
<feature type="modified residue" description="4-aspartylphosphate" evidence="1">
    <location>
        <position position="58"/>
    </location>
</feature>
<protein>
    <submittedName>
        <fullName evidence="3">Chemotaxis response regulator protein-glutamate methylesterase</fullName>
        <ecNumber evidence="3">3.1.1.61</ecNumber>
    </submittedName>
</protein>
<dbReference type="SUPFAM" id="SSF52172">
    <property type="entry name" value="CheY-like"/>
    <property type="match status" value="1"/>
</dbReference>
<evidence type="ECO:0000259" key="2">
    <source>
        <dbReference type="PROSITE" id="PS50110"/>
    </source>
</evidence>
<accession>A0A128F2C7</accession>
<name>A0A128F2C7_9GAMM</name>
<dbReference type="PROSITE" id="PS50110">
    <property type="entry name" value="RESPONSE_REGULATORY"/>
    <property type="match status" value="1"/>
</dbReference>